<accession>A0A938BMX3</accession>
<dbReference type="Gene3D" id="3.10.20.30">
    <property type="match status" value="1"/>
</dbReference>
<dbReference type="InterPro" id="IPR027417">
    <property type="entry name" value="P-loop_NTPase"/>
</dbReference>
<dbReference type="Gene3D" id="3.40.50.300">
    <property type="entry name" value="P-loop containing nucleotide triphosphate hydrolases"/>
    <property type="match status" value="1"/>
</dbReference>
<name>A0A938BMX3_UNCEI</name>
<gene>
    <name evidence="1" type="ORF">FJY75_11415</name>
</gene>
<dbReference type="AlphaFoldDB" id="A0A938BMX3"/>
<feature type="non-terminal residue" evidence="1">
    <location>
        <position position="247"/>
    </location>
</feature>
<dbReference type="PANTHER" id="PTHR23305:SF18">
    <property type="entry name" value="OBG-TYPE G DOMAIN-CONTAINING PROTEIN"/>
    <property type="match status" value="1"/>
</dbReference>
<dbReference type="Proteomes" id="UP000748308">
    <property type="component" value="Unassembled WGS sequence"/>
</dbReference>
<reference evidence="1" key="1">
    <citation type="submission" date="2019-03" db="EMBL/GenBank/DDBJ databases">
        <title>Lake Tanganyika Metagenome-Assembled Genomes (MAGs).</title>
        <authorList>
            <person name="Tran P."/>
        </authorList>
    </citation>
    <scope>NUCLEOTIDE SEQUENCE</scope>
    <source>
        <strain evidence="1">M_DeepCast_400m_m2_100</strain>
    </source>
</reference>
<dbReference type="Gene3D" id="1.10.150.300">
    <property type="entry name" value="TGS-like domain"/>
    <property type="match status" value="1"/>
</dbReference>
<evidence type="ECO:0000313" key="2">
    <source>
        <dbReference type="Proteomes" id="UP000748308"/>
    </source>
</evidence>
<organism evidence="1 2">
    <name type="scientific">Eiseniibacteriota bacterium</name>
    <dbReference type="NCBI Taxonomy" id="2212470"/>
    <lineage>
        <taxon>Bacteria</taxon>
        <taxon>Candidatus Eiseniibacteriota</taxon>
    </lineage>
</organism>
<dbReference type="GO" id="GO:0005737">
    <property type="term" value="C:cytoplasm"/>
    <property type="evidence" value="ECO:0007669"/>
    <property type="project" value="TreeGrafter"/>
</dbReference>
<protein>
    <recommendedName>
        <fullName evidence="3">Redox-regulated ATPase YchF</fullName>
    </recommendedName>
</protein>
<evidence type="ECO:0008006" key="3">
    <source>
        <dbReference type="Google" id="ProtNLM"/>
    </source>
</evidence>
<evidence type="ECO:0000313" key="1">
    <source>
        <dbReference type="EMBL" id="MBM3318449.1"/>
    </source>
</evidence>
<dbReference type="InterPro" id="IPR023192">
    <property type="entry name" value="TGS-like_dom_sf"/>
</dbReference>
<proteinExistence type="predicted"/>
<comment type="caution">
    <text evidence="1">The sequence shown here is derived from an EMBL/GenBank/DDBJ whole genome shotgun (WGS) entry which is preliminary data.</text>
</comment>
<dbReference type="EMBL" id="VGIY01000361">
    <property type="protein sequence ID" value="MBM3318449.1"/>
    <property type="molecule type" value="Genomic_DNA"/>
</dbReference>
<sequence>MRVALLGLPQSGKKTLFTLLTGRAVPAARKAHEELEGAAPVADPRVDRLAAMYRPRRITHAENQFVLCPDVGEGERRAWYDAARGCDLLCLVVRAFADERVYHPLGGVDAERDLDLLMTELVIADLERVMNRILRIEKEKTRGPSPARDLEERALRKVWEALDAGRCCDAARLDDGERRALQGMGLATLRPALAVLNISEQAGAGPAGGPGPAAPGAERFLISARLEREVREIDDPDERRAFLAAAG</sequence>
<dbReference type="SUPFAM" id="SSF52540">
    <property type="entry name" value="P-loop containing nucleoside triphosphate hydrolases"/>
    <property type="match status" value="1"/>
</dbReference>
<dbReference type="GO" id="GO:0016887">
    <property type="term" value="F:ATP hydrolysis activity"/>
    <property type="evidence" value="ECO:0007669"/>
    <property type="project" value="TreeGrafter"/>
</dbReference>
<dbReference type="PANTHER" id="PTHR23305">
    <property type="entry name" value="OBG GTPASE FAMILY"/>
    <property type="match status" value="1"/>
</dbReference>
<dbReference type="InterPro" id="IPR012675">
    <property type="entry name" value="Beta-grasp_dom_sf"/>
</dbReference>